<keyword evidence="5 6" id="KW-0472">Membrane</keyword>
<organism evidence="8 9">
    <name type="scientific">Gnathostoma spinigerum</name>
    <dbReference type="NCBI Taxonomy" id="75299"/>
    <lineage>
        <taxon>Eukaryota</taxon>
        <taxon>Metazoa</taxon>
        <taxon>Ecdysozoa</taxon>
        <taxon>Nematoda</taxon>
        <taxon>Chromadorea</taxon>
        <taxon>Rhabditida</taxon>
        <taxon>Spirurina</taxon>
        <taxon>Gnathostomatomorpha</taxon>
        <taxon>Gnathostomatoidea</taxon>
        <taxon>Gnathostomatidae</taxon>
        <taxon>Gnathostoma</taxon>
    </lineage>
</organism>
<reference evidence="8 9" key="1">
    <citation type="submission" date="2024-08" db="EMBL/GenBank/DDBJ databases">
        <title>Gnathostoma spinigerum genome.</title>
        <authorList>
            <person name="Gonzalez-Bertolin B."/>
            <person name="Monzon S."/>
            <person name="Zaballos A."/>
            <person name="Jimenez P."/>
            <person name="Dekumyoy P."/>
            <person name="Varona S."/>
            <person name="Cuesta I."/>
            <person name="Sumanam S."/>
            <person name="Adisakwattana P."/>
            <person name="Gasser R.B."/>
            <person name="Hernandez-Gonzalez A."/>
            <person name="Young N.D."/>
            <person name="Perteguer M.J."/>
        </authorList>
    </citation>
    <scope>NUCLEOTIDE SEQUENCE [LARGE SCALE GENOMIC DNA]</scope>
    <source>
        <strain evidence="8">AL3</strain>
        <tissue evidence="8">Liver</tissue>
    </source>
</reference>
<proteinExistence type="inferred from homology"/>
<keyword evidence="3 6" id="KW-0812">Transmembrane</keyword>
<feature type="transmembrane region" description="Helical" evidence="6">
    <location>
        <begin position="135"/>
        <end position="154"/>
    </location>
</feature>
<keyword evidence="9" id="KW-1185">Reference proteome</keyword>
<evidence type="ECO:0000256" key="4">
    <source>
        <dbReference type="ARBA" id="ARBA00022989"/>
    </source>
</evidence>
<comment type="similarity">
    <text evidence="2">Belongs to the peptidase S54 family.</text>
</comment>
<accession>A0ABD6ESN1</accession>
<dbReference type="Gene3D" id="1.20.1540.10">
    <property type="entry name" value="Rhomboid-like"/>
    <property type="match status" value="1"/>
</dbReference>
<dbReference type="InterPro" id="IPR035952">
    <property type="entry name" value="Rhomboid-like_sf"/>
</dbReference>
<dbReference type="AlphaFoldDB" id="A0ABD6ESN1"/>
<feature type="transmembrane region" description="Helical" evidence="6">
    <location>
        <begin position="71"/>
        <end position="89"/>
    </location>
</feature>
<evidence type="ECO:0000256" key="3">
    <source>
        <dbReference type="ARBA" id="ARBA00022692"/>
    </source>
</evidence>
<dbReference type="SUPFAM" id="SSF144091">
    <property type="entry name" value="Rhomboid-like"/>
    <property type="match status" value="1"/>
</dbReference>
<evidence type="ECO:0000313" key="8">
    <source>
        <dbReference type="EMBL" id="MFH4982555.1"/>
    </source>
</evidence>
<dbReference type="InterPro" id="IPR051739">
    <property type="entry name" value="Rhomboid_IM_Serine_Proteases"/>
</dbReference>
<dbReference type="EMBL" id="JBGFUD010009574">
    <property type="protein sequence ID" value="MFH4982555.1"/>
    <property type="molecule type" value="Genomic_DNA"/>
</dbReference>
<gene>
    <name evidence="8" type="ORF">AB6A40_009264</name>
</gene>
<dbReference type="Pfam" id="PF01694">
    <property type="entry name" value="Rhomboid"/>
    <property type="match status" value="1"/>
</dbReference>
<dbReference type="GO" id="GO:0016020">
    <property type="term" value="C:membrane"/>
    <property type="evidence" value="ECO:0007669"/>
    <property type="project" value="UniProtKB-SubCell"/>
</dbReference>
<sequence length="174" mass="19539">MQTLVGIPLEMVHKVWRIAVIYLTAVVFGALLQYVADPSVYLVGCSAGVYSLIFAHFANVVINWAEMPYRIVRLCVLVLYVTLDVGFAVHRRLQSNTCDRVSYTSHIAGAVTGLTLGIALLYNIKEHQFEKIIKYLCIATFFGALLFCITMTIFKSPFSAPIFDVNRCYEESNL</sequence>
<evidence type="ECO:0000256" key="2">
    <source>
        <dbReference type="ARBA" id="ARBA00009045"/>
    </source>
</evidence>
<evidence type="ECO:0000259" key="7">
    <source>
        <dbReference type="Pfam" id="PF01694"/>
    </source>
</evidence>
<dbReference type="Proteomes" id="UP001608902">
    <property type="component" value="Unassembled WGS sequence"/>
</dbReference>
<evidence type="ECO:0000313" key="9">
    <source>
        <dbReference type="Proteomes" id="UP001608902"/>
    </source>
</evidence>
<feature type="transmembrane region" description="Helical" evidence="6">
    <location>
        <begin position="41"/>
        <end position="64"/>
    </location>
</feature>
<feature type="transmembrane region" description="Helical" evidence="6">
    <location>
        <begin position="15"/>
        <end position="35"/>
    </location>
</feature>
<comment type="subcellular location">
    <subcellularLocation>
        <location evidence="1">Membrane</location>
        <topology evidence="1">Multi-pass membrane protein</topology>
    </subcellularLocation>
</comment>
<keyword evidence="4 6" id="KW-1133">Transmembrane helix</keyword>
<dbReference type="InterPro" id="IPR022764">
    <property type="entry name" value="Peptidase_S54_rhomboid_dom"/>
</dbReference>
<evidence type="ECO:0000256" key="1">
    <source>
        <dbReference type="ARBA" id="ARBA00004141"/>
    </source>
</evidence>
<evidence type="ECO:0000256" key="5">
    <source>
        <dbReference type="ARBA" id="ARBA00023136"/>
    </source>
</evidence>
<dbReference type="PANTHER" id="PTHR45840:SF2">
    <property type="entry name" value="PROTEIN RHOMBOID-RELATED"/>
    <property type="match status" value="1"/>
</dbReference>
<name>A0ABD6ESN1_9BILA</name>
<comment type="caution">
    <text evidence="8">The sequence shown here is derived from an EMBL/GenBank/DDBJ whole genome shotgun (WGS) entry which is preliminary data.</text>
</comment>
<evidence type="ECO:0000256" key="6">
    <source>
        <dbReference type="SAM" id="Phobius"/>
    </source>
</evidence>
<feature type="domain" description="Peptidase S54 rhomboid" evidence="7">
    <location>
        <begin position="2"/>
        <end position="122"/>
    </location>
</feature>
<dbReference type="PANTHER" id="PTHR45840">
    <property type="entry name" value="RHOMBOID-RELATED PROTEIN"/>
    <property type="match status" value="1"/>
</dbReference>
<feature type="transmembrane region" description="Helical" evidence="6">
    <location>
        <begin position="101"/>
        <end position="123"/>
    </location>
</feature>
<protein>
    <recommendedName>
        <fullName evidence="7">Peptidase S54 rhomboid domain-containing protein</fullName>
    </recommendedName>
</protein>